<evidence type="ECO:0000256" key="6">
    <source>
        <dbReference type="ARBA" id="ARBA00022989"/>
    </source>
</evidence>
<keyword evidence="3" id="KW-0597">Phosphoprotein</keyword>
<dbReference type="InterPro" id="IPR043384">
    <property type="entry name" value="RETREG1/3"/>
</dbReference>
<feature type="region of interest" description="Disordered" evidence="9">
    <location>
        <begin position="161"/>
        <end position="228"/>
    </location>
</feature>
<organism evidence="12 13">
    <name type="scientific">Candidula unifasciata</name>
    <dbReference type="NCBI Taxonomy" id="100452"/>
    <lineage>
        <taxon>Eukaryota</taxon>
        <taxon>Metazoa</taxon>
        <taxon>Spiralia</taxon>
        <taxon>Lophotrochozoa</taxon>
        <taxon>Mollusca</taxon>
        <taxon>Gastropoda</taxon>
        <taxon>Heterobranchia</taxon>
        <taxon>Euthyneura</taxon>
        <taxon>Panpulmonata</taxon>
        <taxon>Eupulmonata</taxon>
        <taxon>Stylommatophora</taxon>
        <taxon>Helicina</taxon>
        <taxon>Helicoidea</taxon>
        <taxon>Geomitridae</taxon>
        <taxon>Candidula</taxon>
    </lineage>
</organism>
<evidence type="ECO:0000256" key="10">
    <source>
        <dbReference type="SAM" id="Phobius"/>
    </source>
</evidence>
<evidence type="ECO:0000256" key="9">
    <source>
        <dbReference type="SAM" id="MobiDB-lite"/>
    </source>
</evidence>
<keyword evidence="4 10" id="KW-0812">Transmembrane</keyword>
<comment type="similarity">
    <text evidence="2">Belongs to the RETREG family.</text>
</comment>
<dbReference type="Pfam" id="PF24456">
    <property type="entry name" value="RHD_RETREG1-3"/>
    <property type="match status" value="1"/>
</dbReference>
<keyword evidence="13" id="KW-1185">Reference proteome</keyword>
<feature type="transmembrane region" description="Helical" evidence="10">
    <location>
        <begin position="76"/>
        <end position="95"/>
    </location>
</feature>
<keyword evidence="5" id="KW-0256">Endoplasmic reticulum</keyword>
<dbReference type="PANTHER" id="PTHR28659">
    <property type="entry name" value="RETICULON-LIKE PROTEIN"/>
    <property type="match status" value="1"/>
</dbReference>
<comment type="subcellular location">
    <subcellularLocation>
        <location evidence="1">Endoplasmic reticulum membrane</location>
        <topology evidence="1">Multi-pass membrane protein</topology>
    </subcellularLocation>
</comment>
<evidence type="ECO:0000256" key="1">
    <source>
        <dbReference type="ARBA" id="ARBA00004477"/>
    </source>
</evidence>
<evidence type="ECO:0000256" key="3">
    <source>
        <dbReference type="ARBA" id="ARBA00022553"/>
    </source>
</evidence>
<feature type="domain" description="RETREG1-3/ARL6IP-like N-terminal reticulon-homology" evidence="11">
    <location>
        <begin position="3"/>
        <end position="110"/>
    </location>
</feature>
<feature type="region of interest" description="Disordered" evidence="9">
    <location>
        <begin position="335"/>
        <end position="362"/>
    </location>
</feature>
<protein>
    <recommendedName>
        <fullName evidence="11">RETREG1-3/ARL6IP-like N-terminal reticulon-homology domain-containing protein</fullName>
    </recommendedName>
</protein>
<feature type="transmembrane region" description="Helical" evidence="10">
    <location>
        <begin position="50"/>
        <end position="70"/>
    </location>
</feature>
<name>A0A8S3ZGT8_9EUPU</name>
<keyword evidence="8 10" id="KW-0472">Membrane</keyword>
<dbReference type="EMBL" id="CAJHNH020003146">
    <property type="protein sequence ID" value="CAG5128653.1"/>
    <property type="molecule type" value="Genomic_DNA"/>
</dbReference>
<evidence type="ECO:0000256" key="4">
    <source>
        <dbReference type="ARBA" id="ARBA00022692"/>
    </source>
</evidence>
<feature type="compositionally biased region" description="Acidic residues" evidence="9">
    <location>
        <begin position="208"/>
        <end position="218"/>
    </location>
</feature>
<evidence type="ECO:0000313" key="13">
    <source>
        <dbReference type="Proteomes" id="UP000678393"/>
    </source>
</evidence>
<dbReference type="GO" id="GO:0061709">
    <property type="term" value="P:reticulophagy"/>
    <property type="evidence" value="ECO:0007669"/>
    <property type="project" value="InterPro"/>
</dbReference>
<evidence type="ECO:0000313" key="12">
    <source>
        <dbReference type="EMBL" id="CAG5128653.1"/>
    </source>
</evidence>
<dbReference type="Proteomes" id="UP000678393">
    <property type="component" value="Unassembled WGS sequence"/>
</dbReference>
<proteinExistence type="inferred from homology"/>
<dbReference type="InterPro" id="IPR057282">
    <property type="entry name" value="RETREG1-3-like_RHD"/>
</dbReference>
<dbReference type="OrthoDB" id="10029527at2759"/>
<sequence>PPKEPEDKDGWTPVHPHLLSVPELSNHLSRMIQSVVRTFRFLRDCRMTHPVVFCLGNTAFFTIMALLGSYLSGITLAYIIIMSLLLWPSVIYHSLLRRVCLRLEPVLQWLGTRLWISFRYVTTLGGRIGSWKSSSSTNGQLDEDDFVPQVDPDIVEALTKAISESEDGSGNSSIPTPRLSKNPSFSSNDDEHEEIDFELDINQMPSFDDLDNTDDEMDLPSPGNNNSNHLSRLNALQFAAAHFGDSESDDEHLLSQGLDFAQAEVRSGAGGGSGGSSAQAGLSSIAGALVARTISSMMETALHGVASLGQGQVASSSSVIPRTGAKITYTCTDEGESIDFQNPEPPILESEEEEDEDSLRGMDQIAEIEKDFDFLQDLDPDTNEEDHF</sequence>
<dbReference type="GO" id="GO:0005789">
    <property type="term" value="C:endoplasmic reticulum membrane"/>
    <property type="evidence" value="ECO:0007669"/>
    <property type="project" value="UniProtKB-SubCell"/>
</dbReference>
<gene>
    <name evidence="12" type="ORF">CUNI_LOCUS14211</name>
</gene>
<reference evidence="12" key="1">
    <citation type="submission" date="2021-04" db="EMBL/GenBank/DDBJ databases">
        <authorList>
            <consortium name="Molecular Ecology Group"/>
        </authorList>
    </citation>
    <scope>NUCLEOTIDE SEQUENCE</scope>
</reference>
<accession>A0A8S3ZGT8</accession>
<keyword evidence="6 10" id="KW-1133">Transmembrane helix</keyword>
<evidence type="ECO:0000256" key="2">
    <source>
        <dbReference type="ARBA" id="ARBA00006299"/>
    </source>
</evidence>
<evidence type="ECO:0000256" key="5">
    <source>
        <dbReference type="ARBA" id="ARBA00022824"/>
    </source>
</evidence>
<dbReference type="PANTHER" id="PTHR28659:SF2">
    <property type="entry name" value="RETICULON-LIKE PROTEIN"/>
    <property type="match status" value="1"/>
</dbReference>
<comment type="caution">
    <text evidence="12">The sequence shown here is derived from an EMBL/GenBank/DDBJ whole genome shotgun (WGS) entry which is preliminary data.</text>
</comment>
<keyword evidence="7" id="KW-0072">Autophagy</keyword>
<evidence type="ECO:0000256" key="7">
    <source>
        <dbReference type="ARBA" id="ARBA00023006"/>
    </source>
</evidence>
<evidence type="ECO:0000259" key="11">
    <source>
        <dbReference type="Pfam" id="PF24456"/>
    </source>
</evidence>
<evidence type="ECO:0000256" key="8">
    <source>
        <dbReference type="ARBA" id="ARBA00023136"/>
    </source>
</evidence>
<feature type="non-terminal residue" evidence="12">
    <location>
        <position position="1"/>
    </location>
</feature>
<feature type="compositionally biased region" description="Polar residues" evidence="9">
    <location>
        <begin position="168"/>
        <end position="187"/>
    </location>
</feature>
<feature type="compositionally biased region" description="Acidic residues" evidence="9">
    <location>
        <begin position="188"/>
        <end position="199"/>
    </location>
</feature>
<dbReference type="AlphaFoldDB" id="A0A8S3ZGT8"/>